<accession>A0A0D0IQ61</accession>
<evidence type="ECO:0000313" key="2">
    <source>
        <dbReference type="EMBL" id="KIP53167.1"/>
    </source>
</evidence>
<feature type="transmembrane region" description="Helical" evidence="1">
    <location>
        <begin position="294"/>
        <end position="315"/>
    </location>
</feature>
<keyword evidence="1" id="KW-0472">Membrane</keyword>
<organism evidence="2 3">
    <name type="scientific">Leucobacter komagatae</name>
    <dbReference type="NCBI Taxonomy" id="55969"/>
    <lineage>
        <taxon>Bacteria</taxon>
        <taxon>Bacillati</taxon>
        <taxon>Actinomycetota</taxon>
        <taxon>Actinomycetes</taxon>
        <taxon>Micrococcales</taxon>
        <taxon>Microbacteriaceae</taxon>
        <taxon>Leucobacter</taxon>
    </lineage>
</organism>
<protein>
    <submittedName>
        <fullName evidence="2">Gluconate permease</fullName>
    </submittedName>
</protein>
<dbReference type="RefSeq" id="WP_042543320.1">
    <property type="nucleotide sequence ID" value="NZ_JXSQ01000004.1"/>
</dbReference>
<dbReference type="OrthoDB" id="4325159at2"/>
<feature type="transmembrane region" description="Helical" evidence="1">
    <location>
        <begin position="139"/>
        <end position="157"/>
    </location>
</feature>
<feature type="transmembrane region" description="Helical" evidence="1">
    <location>
        <begin position="416"/>
        <end position="441"/>
    </location>
</feature>
<name>A0A0D0IQ61_9MICO</name>
<reference evidence="2 3" key="1">
    <citation type="submission" date="2015-01" db="EMBL/GenBank/DDBJ databases">
        <title>Draft genome sequence of Leucobacter komagatae strain VKM ST2845.</title>
        <authorList>
            <person name="Karlyshev A.V."/>
            <person name="Kudryashova E.B."/>
        </authorList>
    </citation>
    <scope>NUCLEOTIDE SEQUENCE [LARGE SCALE GENOMIC DNA]</scope>
    <source>
        <strain evidence="2 3">VKM ST2845</strain>
    </source>
</reference>
<feature type="transmembrane region" description="Helical" evidence="1">
    <location>
        <begin position="219"/>
        <end position="242"/>
    </location>
</feature>
<dbReference type="AlphaFoldDB" id="A0A0D0IQ61"/>
<feature type="transmembrane region" description="Helical" evidence="1">
    <location>
        <begin position="30"/>
        <end position="50"/>
    </location>
</feature>
<dbReference type="Pfam" id="PF02447">
    <property type="entry name" value="GntP_permease"/>
    <property type="match status" value="1"/>
</dbReference>
<keyword evidence="1" id="KW-1133">Transmembrane helix</keyword>
<gene>
    <name evidence="2" type="ORF">SD72_04945</name>
</gene>
<keyword evidence="1" id="KW-0812">Transmembrane</keyword>
<dbReference type="Proteomes" id="UP000032120">
    <property type="component" value="Unassembled WGS sequence"/>
</dbReference>
<dbReference type="GO" id="GO:0015128">
    <property type="term" value="F:gluconate transmembrane transporter activity"/>
    <property type="evidence" value="ECO:0007669"/>
    <property type="project" value="InterPro"/>
</dbReference>
<evidence type="ECO:0000256" key="1">
    <source>
        <dbReference type="SAM" id="Phobius"/>
    </source>
</evidence>
<dbReference type="InterPro" id="IPR003474">
    <property type="entry name" value="Glcn_transporter"/>
</dbReference>
<dbReference type="PANTHER" id="PTHR30354">
    <property type="entry name" value="GNT FAMILY GLUCONATE TRANSPORTER"/>
    <property type="match status" value="1"/>
</dbReference>
<dbReference type="GO" id="GO:0005886">
    <property type="term" value="C:plasma membrane"/>
    <property type="evidence" value="ECO:0007669"/>
    <property type="project" value="TreeGrafter"/>
</dbReference>
<feature type="transmembrane region" description="Helical" evidence="1">
    <location>
        <begin position="335"/>
        <end position="353"/>
    </location>
</feature>
<feature type="transmembrane region" description="Helical" evidence="1">
    <location>
        <begin position="262"/>
        <end position="282"/>
    </location>
</feature>
<feature type="transmembrane region" description="Helical" evidence="1">
    <location>
        <begin position="177"/>
        <end position="198"/>
    </location>
</feature>
<dbReference type="PANTHER" id="PTHR30354:SF11">
    <property type="entry name" value="PERMEASE"/>
    <property type="match status" value="1"/>
</dbReference>
<evidence type="ECO:0000313" key="3">
    <source>
        <dbReference type="Proteomes" id="UP000032120"/>
    </source>
</evidence>
<feature type="transmembrane region" description="Helical" evidence="1">
    <location>
        <begin position="56"/>
        <end position="74"/>
    </location>
</feature>
<dbReference type="PIRSF" id="PIRSF002746">
    <property type="entry name" value="Gluconate_transporter"/>
    <property type="match status" value="1"/>
</dbReference>
<feature type="transmembrane region" description="Helical" evidence="1">
    <location>
        <begin position="6"/>
        <end position="23"/>
    </location>
</feature>
<sequence>MDLQLLAALLVGVAAIILVILRTRLDAFPALLIGAIVTGLIAGVAPVELVTMMTTGFGNTLASIGIVIGLGVALGKLMEVTGAADALAVAFVKLFGKGREALAMTATGAVVSIPVFCDSGYVMLHPLARSLARRTKQSVVVLSLALAGGLVLSHTLVPPTPGPLAVAGLLGVDLGLMFLVGIPFILVLIPVVLTFARIMGTRLEPFRDDTMFAEEEAEAASRPVIGVFRAAIPILVPMLLIISNTLTKAVAPGSTAEEVTSFIGAPAIALLIGLIIGVYTLPQRNTPRKDVAGWLSQAAASGGLIIFITGAGGAFANVLTTSGVGKNLADGVGMLPLPLFLIPFLIASVLRVAQGSGTVAMITAATLAVPLVEAGALNPLLAAMAAACGAFLFSHFNDSFFWVVTKFAGLSGVNALRAWSGMTTTIWVATIPLLFILWAIVG</sequence>
<dbReference type="EMBL" id="JXSQ01000004">
    <property type="protein sequence ID" value="KIP53167.1"/>
    <property type="molecule type" value="Genomic_DNA"/>
</dbReference>
<keyword evidence="3" id="KW-1185">Reference proteome</keyword>
<proteinExistence type="predicted"/>
<feature type="transmembrane region" description="Helical" evidence="1">
    <location>
        <begin position="374"/>
        <end position="396"/>
    </location>
</feature>
<comment type="caution">
    <text evidence="2">The sequence shown here is derived from an EMBL/GenBank/DDBJ whole genome shotgun (WGS) entry which is preliminary data.</text>
</comment>